<dbReference type="AlphaFoldDB" id="A0A4P9C6H2"/>
<accession>A0A4P9C6H2</accession>
<dbReference type="KEGG" id="emt:CPZ25_007025"/>
<proteinExistence type="predicted"/>
<organism evidence="1 2">
    <name type="scientific">Eubacterium maltosivorans</name>
    <dbReference type="NCBI Taxonomy" id="2041044"/>
    <lineage>
        <taxon>Bacteria</taxon>
        <taxon>Bacillati</taxon>
        <taxon>Bacillota</taxon>
        <taxon>Clostridia</taxon>
        <taxon>Eubacteriales</taxon>
        <taxon>Eubacteriaceae</taxon>
        <taxon>Eubacterium</taxon>
    </lineage>
</organism>
<dbReference type="RefSeq" id="WP_096920702.1">
    <property type="nucleotide sequence ID" value="NZ_CP029487.1"/>
</dbReference>
<evidence type="ECO:0000313" key="1">
    <source>
        <dbReference type="EMBL" id="QCT71088.1"/>
    </source>
</evidence>
<evidence type="ECO:0000313" key="2">
    <source>
        <dbReference type="Proteomes" id="UP000218387"/>
    </source>
</evidence>
<name>A0A4P9C6H2_EUBML</name>
<dbReference type="Proteomes" id="UP000218387">
    <property type="component" value="Chromosome"/>
</dbReference>
<protein>
    <submittedName>
        <fullName evidence="1">Uncharacterized protein</fullName>
    </submittedName>
</protein>
<reference evidence="1 2" key="1">
    <citation type="submission" date="2018-05" db="EMBL/GenBank/DDBJ databases">
        <title>Genome comparison of Eubacterium sp.</title>
        <authorList>
            <person name="Feng Y."/>
            <person name="Sanchez-Andrea I."/>
            <person name="Stams A.J.M."/>
            <person name="De Vos W.M."/>
        </authorList>
    </citation>
    <scope>NUCLEOTIDE SEQUENCE [LARGE SCALE GENOMIC DNA]</scope>
    <source>
        <strain evidence="1 2">YI</strain>
    </source>
</reference>
<keyword evidence="2" id="KW-1185">Reference proteome</keyword>
<dbReference type="EMBL" id="CP029487">
    <property type="protein sequence ID" value="QCT71088.1"/>
    <property type="molecule type" value="Genomic_DNA"/>
</dbReference>
<sequence length="92" mass="9235">MGLSTSIVSSLKKLAVKIKGSGTVEDFHSTSIAGVIDEITNIYTKGEGVKGDKGVGVKAIALTTDEAGKVTGGTVTFTDDSTSAITVTQASA</sequence>
<gene>
    <name evidence="1" type="ORF">CPZ25_007025</name>
</gene>